<sequence length="152" mass="17286">MTFNCDAETATLAREMAAKQLDVESQALLIERLERDGHDMLEQRLKLAKDRSDLARQKAQLARLPRDNVHSGERRKLERIDVDEVAYISGDGSSLRCRVINMSAQGAAIELPTKRYVSSTFKLMLAKDRILRSCRLVWSSGDRIGLLFEDHL</sequence>
<evidence type="ECO:0000313" key="2">
    <source>
        <dbReference type="EMBL" id="GGI34355.1"/>
    </source>
</evidence>
<proteinExistence type="predicted"/>
<dbReference type="Gene3D" id="2.40.10.220">
    <property type="entry name" value="predicted glycosyltransferase like domains"/>
    <property type="match status" value="1"/>
</dbReference>
<accession>A0AA87WEP4</accession>
<name>A0AA87WEP4_9BRAD</name>
<protein>
    <recommendedName>
        <fullName evidence="1">PilZ domain-containing protein</fullName>
    </recommendedName>
</protein>
<reference evidence="2" key="2">
    <citation type="submission" date="2022-12" db="EMBL/GenBank/DDBJ databases">
        <authorList>
            <person name="Sun Q."/>
            <person name="Zhou Y."/>
        </authorList>
    </citation>
    <scope>NUCLEOTIDE SEQUENCE</scope>
    <source>
        <strain evidence="2">CGMCC 1.15034</strain>
    </source>
</reference>
<dbReference type="AlphaFoldDB" id="A0AA87WEP4"/>
<dbReference type="InterPro" id="IPR009875">
    <property type="entry name" value="PilZ_domain"/>
</dbReference>
<comment type="caution">
    <text evidence="2">The sequence shown here is derived from an EMBL/GenBank/DDBJ whole genome shotgun (WGS) entry which is preliminary data.</text>
</comment>
<evidence type="ECO:0000259" key="1">
    <source>
        <dbReference type="Pfam" id="PF07238"/>
    </source>
</evidence>
<dbReference type="GO" id="GO:0035438">
    <property type="term" value="F:cyclic-di-GMP binding"/>
    <property type="evidence" value="ECO:0007669"/>
    <property type="project" value="InterPro"/>
</dbReference>
<evidence type="ECO:0000313" key="3">
    <source>
        <dbReference type="Proteomes" id="UP000625079"/>
    </source>
</evidence>
<gene>
    <name evidence="2" type="ORF">GCM10010987_78980</name>
</gene>
<dbReference type="EMBL" id="BMHC01000042">
    <property type="protein sequence ID" value="GGI34355.1"/>
    <property type="molecule type" value="Genomic_DNA"/>
</dbReference>
<dbReference type="Proteomes" id="UP000625079">
    <property type="component" value="Unassembled WGS sequence"/>
</dbReference>
<organism evidence="2 3">
    <name type="scientific">Bradyrhizobium guangdongense</name>
    <dbReference type="NCBI Taxonomy" id="1325090"/>
    <lineage>
        <taxon>Bacteria</taxon>
        <taxon>Pseudomonadati</taxon>
        <taxon>Pseudomonadota</taxon>
        <taxon>Alphaproteobacteria</taxon>
        <taxon>Hyphomicrobiales</taxon>
        <taxon>Nitrobacteraceae</taxon>
        <taxon>Bradyrhizobium</taxon>
    </lineage>
</organism>
<dbReference type="RefSeq" id="WP_244659515.1">
    <property type="nucleotide sequence ID" value="NZ_BMHC01000042.1"/>
</dbReference>
<reference evidence="2" key="1">
    <citation type="journal article" date="2014" name="Int. J. Syst. Evol. Microbiol.">
        <title>Complete genome sequence of Corynebacterium casei LMG S-19264T (=DSM 44701T), isolated from a smear-ripened cheese.</title>
        <authorList>
            <consortium name="US DOE Joint Genome Institute (JGI-PGF)"/>
            <person name="Walter F."/>
            <person name="Albersmeier A."/>
            <person name="Kalinowski J."/>
            <person name="Ruckert C."/>
        </authorList>
    </citation>
    <scope>NUCLEOTIDE SEQUENCE</scope>
    <source>
        <strain evidence="2">CGMCC 1.15034</strain>
    </source>
</reference>
<feature type="domain" description="PilZ" evidence="1">
    <location>
        <begin position="73"/>
        <end position="150"/>
    </location>
</feature>
<dbReference type="SUPFAM" id="SSF141371">
    <property type="entry name" value="PilZ domain-like"/>
    <property type="match status" value="1"/>
</dbReference>
<dbReference type="Pfam" id="PF07238">
    <property type="entry name" value="PilZ"/>
    <property type="match status" value="1"/>
</dbReference>